<evidence type="ECO:0000313" key="1">
    <source>
        <dbReference type="EMBL" id="CAF2853164.1"/>
    </source>
</evidence>
<organism evidence="1 2">
    <name type="scientific">Lepeophtheirus salmonis</name>
    <name type="common">Salmon louse</name>
    <name type="synonym">Caligus salmonis</name>
    <dbReference type="NCBI Taxonomy" id="72036"/>
    <lineage>
        <taxon>Eukaryota</taxon>
        <taxon>Metazoa</taxon>
        <taxon>Ecdysozoa</taxon>
        <taxon>Arthropoda</taxon>
        <taxon>Crustacea</taxon>
        <taxon>Multicrustacea</taxon>
        <taxon>Hexanauplia</taxon>
        <taxon>Copepoda</taxon>
        <taxon>Siphonostomatoida</taxon>
        <taxon>Caligidae</taxon>
        <taxon>Lepeophtheirus</taxon>
    </lineage>
</organism>
<dbReference type="EMBL" id="HG994593">
    <property type="protein sequence ID" value="CAF2853164.1"/>
    <property type="molecule type" value="Genomic_DNA"/>
</dbReference>
<reference evidence="1" key="1">
    <citation type="submission" date="2021-02" db="EMBL/GenBank/DDBJ databases">
        <authorList>
            <person name="Bekaert M."/>
        </authorList>
    </citation>
    <scope>NUCLEOTIDE SEQUENCE</scope>
    <source>
        <strain evidence="1">IoA-00</strain>
    </source>
</reference>
<protein>
    <submittedName>
        <fullName evidence="1">(salmon louse) hypothetical protein</fullName>
    </submittedName>
</protein>
<evidence type="ECO:0000313" key="2">
    <source>
        <dbReference type="Proteomes" id="UP000675881"/>
    </source>
</evidence>
<keyword evidence="2" id="KW-1185">Reference proteome</keyword>
<gene>
    <name evidence="1" type="ORF">LSAA_4824</name>
</gene>
<name>A0A7R8CLJ0_LEPSM</name>
<accession>A0A7R8CLJ0</accession>
<dbReference type="Proteomes" id="UP000675881">
    <property type="component" value="Chromosome 14"/>
</dbReference>
<proteinExistence type="predicted"/>
<sequence length="140" mass="15826">MVTCLALTPAVTKGIATRTIMSQIQHIIFQCFLPYLIQMSYVPWMVAVTDNHHCSMSVSTTLVSVPDVEEVYNYFVQLVKWEAITYFVYPTIANIFNSPFFFVCQALIIEYESDNSDDVGGGVSRLLSSLTRKNIDIHDS</sequence>
<dbReference type="AlphaFoldDB" id="A0A7R8CLJ0"/>